<dbReference type="GO" id="GO:0005737">
    <property type="term" value="C:cytoplasm"/>
    <property type="evidence" value="ECO:0007669"/>
    <property type="project" value="UniProtKB-SubCell"/>
</dbReference>
<comment type="caution">
    <text evidence="13">Lacks conserved residue(s) required for the propagation of feature annotation.</text>
</comment>
<evidence type="ECO:0000256" key="12">
    <source>
        <dbReference type="ARBA" id="ARBA00049515"/>
    </source>
</evidence>
<dbReference type="NCBIfam" id="NF003068">
    <property type="entry name" value="PRK03991.1"/>
    <property type="match status" value="1"/>
</dbReference>
<dbReference type="Pfam" id="PF08915">
    <property type="entry name" value="tRNA-Thr_ED"/>
    <property type="match status" value="1"/>
</dbReference>
<dbReference type="InterPro" id="IPR004154">
    <property type="entry name" value="Anticodon-bd"/>
</dbReference>
<keyword evidence="2 13" id="KW-0963">Cytoplasm</keyword>
<dbReference type="HAMAP" id="MF_00184">
    <property type="entry name" value="Thr_tRNA_synth"/>
    <property type="match status" value="1"/>
</dbReference>
<dbReference type="Gene3D" id="3.40.50.800">
    <property type="entry name" value="Anticodon-binding domain"/>
    <property type="match status" value="1"/>
</dbReference>
<evidence type="ECO:0000256" key="6">
    <source>
        <dbReference type="ARBA" id="ARBA00022741"/>
    </source>
</evidence>
<dbReference type="EMBL" id="NDWU01000017">
    <property type="protein sequence ID" value="PUA31441.1"/>
    <property type="molecule type" value="Genomic_DNA"/>
</dbReference>
<feature type="binding site" evidence="13">
    <location>
        <position position="344"/>
    </location>
    <ligand>
        <name>Zn(2+)</name>
        <dbReference type="ChEBI" id="CHEBI:29105"/>
        <note>catalytic</note>
    </ligand>
</feature>
<dbReference type="PANTHER" id="PTHR11451:SF44">
    <property type="entry name" value="THREONINE--TRNA LIGASE, CHLOROPLASTIC_MITOCHONDRIAL 2"/>
    <property type="match status" value="1"/>
</dbReference>
<name>A0A2R7Y1M5_9ARCH</name>
<dbReference type="GO" id="GO:0000049">
    <property type="term" value="F:tRNA binding"/>
    <property type="evidence" value="ECO:0007669"/>
    <property type="project" value="UniProtKB-KW"/>
</dbReference>
<keyword evidence="11 13" id="KW-0030">Aminoacyl-tRNA synthetase</keyword>
<evidence type="ECO:0000256" key="11">
    <source>
        <dbReference type="ARBA" id="ARBA00023146"/>
    </source>
</evidence>
<keyword evidence="8 13" id="KW-0067">ATP-binding</keyword>
<dbReference type="NCBIfam" id="TIGR00418">
    <property type="entry name" value="thrS"/>
    <property type="match status" value="1"/>
</dbReference>
<evidence type="ECO:0000256" key="2">
    <source>
        <dbReference type="ARBA" id="ARBA00022490"/>
    </source>
</evidence>
<sequence>MKMLMFHTDFVEYEPVEREGRVFEEAETGRRRFEDVILALTTVEEGDDETTVNKAVSELKDYSSKIGNRRVLIYPYAHLSNNLATPEKALETLRILREKCRAEGMEVYTSPFGWTKALSLSVKGHPLAEQFRSISPGATGAGYVPKALMMEEKIRSFWYILTPSGELVPVESFDFSGYDGLRALATYEMAKSRAVSEIPPHVDLMKRLEIADYEPGSDLGNMRWPAKGRLIKSLIEQYVTEKVIEYGGMEIETPIMYDIRHSCLESYLNRFPARQYVVKSDDREFFLRFAACFGQFLMAHDMQISYRHLPVRLYELTRYSFRREKSGELVGLKRLRAFTMPDVHALCADIQQAKEEALRRFDLSVGVLEGIGLTKDDYEMAIRFTRDFYESNRDFVVDLVRRFGKPALVEMWEERFFYFVLKWEFNFIDNLRKASALSTDQIDVENAERYGITYVDQFGNKRHPIILHCSPSGAIERVVYALLEKAYRIYKEGGKPMLPVWLSPTQVRLIPVSDKFVEDCILLCEKLETERIRADVDDRLETVEKKVRDAETEWVPYVIVFGKKEKESNVFQVRDRASNSIRQMTVEELVYEVSSKSAGKPYKKLSLPKRLSQRPSFR</sequence>
<evidence type="ECO:0000256" key="13">
    <source>
        <dbReference type="HAMAP-Rule" id="MF_00184"/>
    </source>
</evidence>
<evidence type="ECO:0000256" key="4">
    <source>
        <dbReference type="ARBA" id="ARBA00022598"/>
    </source>
</evidence>
<keyword evidence="7 13" id="KW-0862">Zinc</keyword>
<dbReference type="SUPFAM" id="SSF52954">
    <property type="entry name" value="Class II aaRS ABD-related"/>
    <property type="match status" value="1"/>
</dbReference>
<dbReference type="InterPro" id="IPR002320">
    <property type="entry name" value="Thr-tRNA-ligase_IIa"/>
</dbReference>
<keyword evidence="9 13" id="KW-0694">RNA-binding</keyword>
<dbReference type="GO" id="GO:0005524">
    <property type="term" value="F:ATP binding"/>
    <property type="evidence" value="ECO:0007669"/>
    <property type="project" value="UniProtKB-UniRule"/>
</dbReference>
<comment type="cofactor">
    <cofactor evidence="13">
        <name>Zn(2+)</name>
        <dbReference type="ChEBI" id="CHEBI:29105"/>
    </cofactor>
    <text evidence="13">Binds 1 zinc ion per subunit.</text>
</comment>
<keyword evidence="6 13" id="KW-0547">Nucleotide-binding</keyword>
<reference evidence="16 17" key="1">
    <citation type="submission" date="2017-04" db="EMBL/GenBank/DDBJ databases">
        <title>Draft Aigarchaeota genome from a New Zealand hot spring.</title>
        <authorList>
            <person name="Reysenbach A.-L."/>
            <person name="Donaho J.A."/>
            <person name="Gerhart J."/>
            <person name="Kelley J.F."/>
            <person name="Kouba K."/>
            <person name="Podar M."/>
            <person name="Stott M."/>
        </authorList>
    </citation>
    <scope>NUCLEOTIDE SEQUENCE [LARGE SCALE GENOMIC DNA]</scope>
    <source>
        <strain evidence="16">NZ13_MG1</strain>
    </source>
</reference>
<comment type="subunit">
    <text evidence="13">Homodimer.</text>
</comment>
<dbReference type="CDD" id="cd00860">
    <property type="entry name" value="ThrRS_anticodon"/>
    <property type="match status" value="1"/>
</dbReference>
<dbReference type="EC" id="6.1.1.3" evidence="13"/>
<dbReference type="PROSITE" id="PS50862">
    <property type="entry name" value="AA_TRNA_LIGASE_II"/>
    <property type="match status" value="1"/>
</dbReference>
<keyword evidence="10 13" id="KW-0648">Protein biosynthesis</keyword>
<comment type="similarity">
    <text evidence="1 13">Belongs to the class-II aminoacyl-tRNA synthetase family.</text>
</comment>
<accession>A0A2R7Y1M5</accession>
<dbReference type="GO" id="GO:0006435">
    <property type="term" value="P:threonyl-tRNA aminoacylation"/>
    <property type="evidence" value="ECO:0007669"/>
    <property type="project" value="UniProtKB-UniRule"/>
</dbReference>
<dbReference type="Pfam" id="PF03129">
    <property type="entry name" value="HGTP_anticodon"/>
    <property type="match status" value="1"/>
</dbReference>
<comment type="catalytic activity">
    <reaction evidence="12 13">
        <text>tRNA(Thr) + L-threonine + ATP = L-threonyl-tRNA(Thr) + AMP + diphosphate + H(+)</text>
        <dbReference type="Rhea" id="RHEA:24624"/>
        <dbReference type="Rhea" id="RHEA-COMP:9670"/>
        <dbReference type="Rhea" id="RHEA-COMP:9704"/>
        <dbReference type="ChEBI" id="CHEBI:15378"/>
        <dbReference type="ChEBI" id="CHEBI:30616"/>
        <dbReference type="ChEBI" id="CHEBI:33019"/>
        <dbReference type="ChEBI" id="CHEBI:57926"/>
        <dbReference type="ChEBI" id="CHEBI:78442"/>
        <dbReference type="ChEBI" id="CHEBI:78534"/>
        <dbReference type="ChEBI" id="CHEBI:456215"/>
        <dbReference type="EC" id="6.1.1.3"/>
    </reaction>
</comment>
<dbReference type="GO" id="GO:0004829">
    <property type="term" value="F:threonine-tRNA ligase activity"/>
    <property type="evidence" value="ECO:0007669"/>
    <property type="project" value="UniProtKB-UniRule"/>
</dbReference>
<feature type="binding site" evidence="13">
    <location>
        <position position="292"/>
    </location>
    <ligand>
        <name>Zn(2+)</name>
        <dbReference type="ChEBI" id="CHEBI:29105"/>
        <note>catalytic</note>
    </ligand>
</feature>
<evidence type="ECO:0000256" key="9">
    <source>
        <dbReference type="ARBA" id="ARBA00022884"/>
    </source>
</evidence>
<dbReference type="InterPro" id="IPR047246">
    <property type="entry name" value="ThrRS_anticodon"/>
</dbReference>
<feature type="binding site" evidence="13">
    <location>
        <position position="468"/>
    </location>
    <ligand>
        <name>Zn(2+)</name>
        <dbReference type="ChEBI" id="CHEBI:29105"/>
        <note>catalytic</note>
    </ligand>
</feature>
<dbReference type="FunFam" id="3.30.930.10:FF:000076">
    <property type="entry name" value="Threonine--tRNA ligase"/>
    <property type="match status" value="1"/>
</dbReference>
<evidence type="ECO:0000256" key="1">
    <source>
        <dbReference type="ARBA" id="ARBA00008226"/>
    </source>
</evidence>
<organism evidence="16 17">
    <name type="scientific">Candidatus Terraquivivens tikiterensis</name>
    <dbReference type="NCBI Taxonomy" id="1980982"/>
    <lineage>
        <taxon>Archaea</taxon>
        <taxon>Nitrososphaerota</taxon>
        <taxon>Candidatus Wolframiiraptoraceae</taxon>
        <taxon>Candidatus Terraquivivens</taxon>
    </lineage>
</organism>
<comment type="subcellular location">
    <subcellularLocation>
        <location evidence="13">Cytoplasm</location>
    </subcellularLocation>
</comment>
<dbReference type="InterPro" id="IPR006195">
    <property type="entry name" value="aa-tRNA-synth_II"/>
</dbReference>
<dbReference type="AlphaFoldDB" id="A0A2R7Y1M5"/>
<dbReference type="InterPro" id="IPR023509">
    <property type="entry name" value="DTD-like_sf"/>
</dbReference>
<dbReference type="PANTHER" id="PTHR11451">
    <property type="entry name" value="THREONINE-TRNA LIGASE"/>
    <property type="match status" value="1"/>
</dbReference>
<dbReference type="Gene3D" id="3.50.80.10">
    <property type="entry name" value="D-tyrosyl-tRNA(Tyr) deacylase"/>
    <property type="match status" value="1"/>
</dbReference>
<evidence type="ECO:0000259" key="15">
    <source>
        <dbReference type="PROSITE" id="PS50862"/>
    </source>
</evidence>
<proteinExistence type="inferred from homology"/>
<dbReference type="InterPro" id="IPR045864">
    <property type="entry name" value="aa-tRNA-synth_II/BPL/LPL"/>
</dbReference>
<dbReference type="Pfam" id="PF00587">
    <property type="entry name" value="tRNA-synt_2b"/>
    <property type="match status" value="1"/>
</dbReference>
<evidence type="ECO:0000256" key="5">
    <source>
        <dbReference type="ARBA" id="ARBA00022723"/>
    </source>
</evidence>
<evidence type="ECO:0000256" key="14">
    <source>
        <dbReference type="SAM" id="MobiDB-lite"/>
    </source>
</evidence>
<feature type="domain" description="Aminoacyl-transfer RNA synthetases class-II family profile" evidence="15">
    <location>
        <begin position="200"/>
        <end position="499"/>
    </location>
</feature>
<dbReference type="PRINTS" id="PR01047">
    <property type="entry name" value="TRNASYNTHTHR"/>
</dbReference>
<evidence type="ECO:0000256" key="8">
    <source>
        <dbReference type="ARBA" id="ARBA00022840"/>
    </source>
</evidence>
<dbReference type="GO" id="GO:0008270">
    <property type="term" value="F:zinc ion binding"/>
    <property type="evidence" value="ECO:0007669"/>
    <property type="project" value="InterPro"/>
</dbReference>
<protein>
    <recommendedName>
        <fullName evidence="13">Threonine--tRNA ligase</fullName>
        <ecNumber evidence="13">6.1.1.3</ecNumber>
    </recommendedName>
    <alternativeName>
        <fullName evidence="13">Threonyl-tRNA synthetase</fullName>
        <shortName evidence="13">ThrRS</shortName>
    </alternativeName>
</protein>
<dbReference type="InterPro" id="IPR002314">
    <property type="entry name" value="aa-tRNA-synt_IIb"/>
</dbReference>
<evidence type="ECO:0000313" key="16">
    <source>
        <dbReference type="EMBL" id="PUA31441.1"/>
    </source>
</evidence>
<keyword evidence="5 13" id="KW-0479">Metal-binding</keyword>
<comment type="caution">
    <text evidence="16">The sequence shown here is derived from an EMBL/GenBank/DDBJ whole genome shotgun (WGS) entry which is preliminary data.</text>
</comment>
<dbReference type="InterPro" id="IPR036621">
    <property type="entry name" value="Anticodon-bd_dom_sf"/>
</dbReference>
<evidence type="ECO:0000256" key="10">
    <source>
        <dbReference type="ARBA" id="ARBA00022917"/>
    </source>
</evidence>
<feature type="region of interest" description="Disordered" evidence="14">
    <location>
        <begin position="594"/>
        <end position="618"/>
    </location>
</feature>
<dbReference type="SUPFAM" id="SSF55681">
    <property type="entry name" value="Class II aaRS and biotin synthetases"/>
    <property type="match status" value="1"/>
</dbReference>
<evidence type="ECO:0000313" key="17">
    <source>
        <dbReference type="Proteomes" id="UP000244066"/>
    </source>
</evidence>
<evidence type="ECO:0000256" key="3">
    <source>
        <dbReference type="ARBA" id="ARBA00022555"/>
    </source>
</evidence>
<dbReference type="InterPro" id="IPR015011">
    <property type="entry name" value="Threonyl-tRNA_syn_edit_dom_arc"/>
</dbReference>
<dbReference type="Proteomes" id="UP000244066">
    <property type="component" value="Unassembled WGS sequence"/>
</dbReference>
<evidence type="ECO:0000256" key="7">
    <source>
        <dbReference type="ARBA" id="ARBA00022833"/>
    </source>
</evidence>
<keyword evidence="3 13" id="KW-0820">tRNA-binding</keyword>
<gene>
    <name evidence="13" type="primary">thrS</name>
    <name evidence="16" type="ORF">B9J98_06225</name>
</gene>
<keyword evidence="4 13" id="KW-0436">Ligase</keyword>
<dbReference type="Gene3D" id="3.30.930.10">
    <property type="entry name" value="Bira Bifunctional Protein, Domain 2"/>
    <property type="match status" value="1"/>
</dbReference>
<dbReference type="FunFam" id="3.40.50.800:FF:000001">
    <property type="entry name" value="Threonine--tRNA ligase"/>
    <property type="match status" value="1"/>
</dbReference>